<gene>
    <name evidence="1" type="ORF">L596_024821</name>
</gene>
<keyword evidence="2" id="KW-1185">Reference proteome</keyword>
<organism evidence="1 2">
    <name type="scientific">Steinernema carpocapsae</name>
    <name type="common">Entomopathogenic nematode</name>
    <dbReference type="NCBI Taxonomy" id="34508"/>
    <lineage>
        <taxon>Eukaryota</taxon>
        <taxon>Metazoa</taxon>
        <taxon>Ecdysozoa</taxon>
        <taxon>Nematoda</taxon>
        <taxon>Chromadorea</taxon>
        <taxon>Rhabditida</taxon>
        <taxon>Tylenchina</taxon>
        <taxon>Panagrolaimomorpha</taxon>
        <taxon>Strongyloidoidea</taxon>
        <taxon>Steinernematidae</taxon>
        <taxon>Steinernema</taxon>
    </lineage>
</organism>
<reference evidence="1 2" key="2">
    <citation type="journal article" date="2019" name="G3 (Bethesda)">
        <title>Hybrid Assembly of the Genome of the Entomopathogenic Nematode Steinernema carpocapsae Identifies the X-Chromosome.</title>
        <authorList>
            <person name="Serra L."/>
            <person name="Macchietto M."/>
            <person name="Macias-Munoz A."/>
            <person name="McGill C.J."/>
            <person name="Rodriguez I.M."/>
            <person name="Rodriguez B."/>
            <person name="Murad R."/>
            <person name="Mortazavi A."/>
        </authorList>
    </citation>
    <scope>NUCLEOTIDE SEQUENCE [LARGE SCALE GENOMIC DNA]</scope>
    <source>
        <strain evidence="1 2">ALL</strain>
    </source>
</reference>
<sequence>MRSGERRPDQGTSICLFRSSPYSNVANSIDFKSSASALDSREEAWLRPQLDQFAIVWTCKRKRLGLVFWAITDKHRRFESVLNVNCKMFIVLRVDGFAGVVFE</sequence>
<comment type="caution">
    <text evidence="1">The sequence shown here is derived from an EMBL/GenBank/DDBJ whole genome shotgun (WGS) entry which is preliminary data.</text>
</comment>
<dbReference type="EMBL" id="AZBU02000009">
    <property type="protein sequence ID" value="TKR64254.1"/>
    <property type="molecule type" value="Genomic_DNA"/>
</dbReference>
<reference evidence="1 2" key="1">
    <citation type="journal article" date="2015" name="Genome Biol.">
        <title>Comparative genomics of Steinernema reveals deeply conserved gene regulatory networks.</title>
        <authorList>
            <person name="Dillman A.R."/>
            <person name="Macchietto M."/>
            <person name="Porter C.F."/>
            <person name="Rogers A."/>
            <person name="Williams B."/>
            <person name="Antoshechkin I."/>
            <person name="Lee M.M."/>
            <person name="Goodwin Z."/>
            <person name="Lu X."/>
            <person name="Lewis E.E."/>
            <person name="Goodrich-Blair H."/>
            <person name="Stock S.P."/>
            <person name="Adams B.J."/>
            <person name="Sternberg P.W."/>
            <person name="Mortazavi A."/>
        </authorList>
    </citation>
    <scope>NUCLEOTIDE SEQUENCE [LARGE SCALE GENOMIC DNA]</scope>
    <source>
        <strain evidence="1 2">ALL</strain>
    </source>
</reference>
<dbReference type="AlphaFoldDB" id="A0A4U5M5Y6"/>
<dbReference type="Proteomes" id="UP000298663">
    <property type="component" value="Unassembled WGS sequence"/>
</dbReference>
<accession>A0A4U5M5Y6</accession>
<evidence type="ECO:0000313" key="2">
    <source>
        <dbReference type="Proteomes" id="UP000298663"/>
    </source>
</evidence>
<name>A0A4U5M5Y6_STECR</name>
<proteinExistence type="predicted"/>
<evidence type="ECO:0000313" key="1">
    <source>
        <dbReference type="EMBL" id="TKR64254.1"/>
    </source>
</evidence>
<protein>
    <submittedName>
        <fullName evidence="1">Uncharacterized protein</fullName>
    </submittedName>
</protein>